<keyword evidence="2" id="KW-0067">ATP-binding</keyword>
<gene>
    <name evidence="5" type="ordered locus">ANT_19660</name>
</gene>
<dbReference type="InterPro" id="IPR050764">
    <property type="entry name" value="CbbQ/NirQ/NorQ/GpvN"/>
</dbReference>
<dbReference type="PANTHER" id="PTHR42759">
    <property type="entry name" value="MOXR FAMILY PROTEIN"/>
    <property type="match status" value="1"/>
</dbReference>
<sequence>MIANFAQRILDNVQKIFVGKEEAIRLLLVAVLCEGHVLIEDVPGTGKTTLARALATTLGCTFRRIQFTPDLLPSDITGISWFNQKTQEFEYRPGPIMTQILLADEINRATPRTQSALLEAMQERQVTADGVTRPLERPFLVLATQNPVELEGTFPLPEAQVDRFFLRVTLGYPNSSEENAILERFGAHDPFKDLPPVTHPQEIFEMIEARQRIHVESSIRDYMVKIARATREDADILLGASPRATLALYQASQALAGIRGRNYVIPDDVKCIIAPVLAHRLVISPQAQLRGRNAQDLIHEIVARIPVPVES</sequence>
<name>E8N6C8_ANATU</name>
<dbReference type="SUPFAM" id="SSF52540">
    <property type="entry name" value="P-loop containing nucleoside triphosphate hydrolases"/>
    <property type="match status" value="1"/>
</dbReference>
<dbReference type="GO" id="GO:0005524">
    <property type="term" value="F:ATP binding"/>
    <property type="evidence" value="ECO:0007669"/>
    <property type="project" value="UniProtKB-KW"/>
</dbReference>
<evidence type="ECO:0000259" key="4">
    <source>
        <dbReference type="SMART" id="SM00382"/>
    </source>
</evidence>
<dbReference type="AlphaFoldDB" id="E8N6C8"/>
<dbReference type="CDD" id="cd00009">
    <property type="entry name" value="AAA"/>
    <property type="match status" value="1"/>
</dbReference>
<dbReference type="GO" id="GO:0016887">
    <property type="term" value="F:ATP hydrolysis activity"/>
    <property type="evidence" value="ECO:0007669"/>
    <property type="project" value="InterPro"/>
</dbReference>
<dbReference type="OrthoDB" id="9808397at2"/>
<dbReference type="FunFam" id="3.40.50.300:FF:000640">
    <property type="entry name" value="MoxR family ATPase"/>
    <property type="match status" value="1"/>
</dbReference>
<evidence type="ECO:0000313" key="5">
    <source>
        <dbReference type="EMBL" id="BAJ63992.1"/>
    </source>
</evidence>
<evidence type="ECO:0000313" key="6">
    <source>
        <dbReference type="Proteomes" id="UP000008922"/>
    </source>
</evidence>
<dbReference type="InterPro" id="IPR027417">
    <property type="entry name" value="P-loop_NTPase"/>
</dbReference>
<dbReference type="InterPro" id="IPR041628">
    <property type="entry name" value="ChlI/MoxR_AAA_lid"/>
</dbReference>
<keyword evidence="1" id="KW-0547">Nucleotide-binding</keyword>
<dbReference type="Pfam" id="PF07726">
    <property type="entry name" value="AAA_3"/>
    <property type="match status" value="1"/>
</dbReference>
<organism evidence="5 6">
    <name type="scientific">Anaerolinea thermophila (strain DSM 14523 / JCM 11388 / NBRC 100420 / UNI-1)</name>
    <dbReference type="NCBI Taxonomy" id="926569"/>
    <lineage>
        <taxon>Bacteria</taxon>
        <taxon>Bacillati</taxon>
        <taxon>Chloroflexota</taxon>
        <taxon>Anaerolineae</taxon>
        <taxon>Anaerolineales</taxon>
        <taxon>Anaerolineaceae</taxon>
        <taxon>Anaerolinea</taxon>
    </lineage>
</organism>
<dbReference type="HOGENOM" id="CLU_034716_2_2_0"/>
<dbReference type="InterPro" id="IPR003593">
    <property type="entry name" value="AAA+_ATPase"/>
</dbReference>
<dbReference type="KEGG" id="atm:ANT_19660"/>
<dbReference type="InterPro" id="IPR011703">
    <property type="entry name" value="ATPase_AAA-3"/>
</dbReference>
<keyword evidence="6" id="KW-1185">Reference proteome</keyword>
<evidence type="ECO:0000256" key="3">
    <source>
        <dbReference type="ARBA" id="ARBA00061607"/>
    </source>
</evidence>
<dbReference type="EMBL" id="AP012029">
    <property type="protein sequence ID" value="BAJ63992.1"/>
    <property type="molecule type" value="Genomic_DNA"/>
</dbReference>
<proteinExistence type="inferred from homology"/>
<protein>
    <recommendedName>
        <fullName evidence="4">AAA+ ATPase domain-containing protein</fullName>
    </recommendedName>
</protein>
<dbReference type="Gene3D" id="1.10.8.80">
    <property type="entry name" value="Magnesium chelatase subunit I, C-Terminal domain"/>
    <property type="match status" value="1"/>
</dbReference>
<dbReference type="RefSeq" id="WP_013560365.1">
    <property type="nucleotide sequence ID" value="NC_014960.1"/>
</dbReference>
<dbReference type="Gene3D" id="3.40.50.300">
    <property type="entry name" value="P-loop containing nucleotide triphosphate hydrolases"/>
    <property type="match status" value="1"/>
</dbReference>
<evidence type="ECO:0000256" key="2">
    <source>
        <dbReference type="ARBA" id="ARBA00022840"/>
    </source>
</evidence>
<accession>E8N6C8</accession>
<dbReference type="PIRSF" id="PIRSF002849">
    <property type="entry name" value="AAA_ATPase_chaperone_MoxR_prd"/>
    <property type="match status" value="1"/>
</dbReference>
<dbReference type="Proteomes" id="UP000008922">
    <property type="component" value="Chromosome"/>
</dbReference>
<dbReference type="SMART" id="SM00382">
    <property type="entry name" value="AAA"/>
    <property type="match status" value="1"/>
</dbReference>
<dbReference type="Pfam" id="PF17863">
    <property type="entry name" value="AAA_lid_2"/>
    <property type="match status" value="1"/>
</dbReference>
<feature type="domain" description="AAA+ ATPase" evidence="4">
    <location>
        <begin position="33"/>
        <end position="174"/>
    </location>
</feature>
<dbReference type="PANTHER" id="PTHR42759:SF5">
    <property type="entry name" value="METHANOL DEHYDROGENASE REGULATOR"/>
    <property type="match status" value="1"/>
</dbReference>
<evidence type="ECO:0000256" key="1">
    <source>
        <dbReference type="ARBA" id="ARBA00022741"/>
    </source>
</evidence>
<reference evidence="5 6" key="1">
    <citation type="submission" date="2010-12" db="EMBL/GenBank/DDBJ databases">
        <title>Whole genome sequence of Anaerolinea thermophila UNI-1.</title>
        <authorList>
            <person name="Narita-Yamada S."/>
            <person name="Kishi E."/>
            <person name="Watanabe Y."/>
            <person name="Takasaki K."/>
            <person name="Ankai A."/>
            <person name="Oguchi A."/>
            <person name="Fukui S."/>
            <person name="Takahashi M."/>
            <person name="Yashiro I."/>
            <person name="Hosoyama A."/>
            <person name="Sekiguchi Y."/>
            <person name="Hanada S."/>
            <person name="Fujita N."/>
        </authorList>
    </citation>
    <scope>NUCLEOTIDE SEQUENCE [LARGE SCALE GENOMIC DNA]</scope>
    <source>
        <strain evidence="6">DSM 14523 / JCM 11388 / NBRC 100420 / UNI-1</strain>
    </source>
</reference>
<dbReference type="eggNOG" id="COG0714">
    <property type="taxonomic scope" value="Bacteria"/>
</dbReference>
<dbReference type="InParanoid" id="E8N6C8"/>
<dbReference type="STRING" id="926569.ANT_19660"/>
<comment type="similarity">
    <text evidence="3">Belongs to the MoxR family.</text>
</comment>